<evidence type="ECO:0000259" key="4">
    <source>
        <dbReference type="PROSITE" id="PS50991"/>
    </source>
</evidence>
<accession>A0A2T0VN50</accession>
<keyword evidence="6" id="KW-1185">Reference proteome</keyword>
<reference evidence="5 6" key="1">
    <citation type="submission" date="2018-03" db="EMBL/GenBank/DDBJ databases">
        <title>Comparative analysis of microorganisms from saline springs in Andes Mountain Range, Colombia.</title>
        <authorList>
            <person name="Rubin E."/>
        </authorList>
    </citation>
    <scope>NUCLEOTIDE SEQUENCE [LARGE SCALE GENOMIC DNA]</scope>
    <source>
        <strain evidence="5 6">USBA 854</strain>
    </source>
</reference>
<evidence type="ECO:0000256" key="2">
    <source>
        <dbReference type="ARBA" id="ARBA00022723"/>
    </source>
</evidence>
<proteinExistence type="inferred from homology"/>
<dbReference type="InterPro" id="IPR043594">
    <property type="entry name" value="HMGL"/>
</dbReference>
<dbReference type="PROSITE" id="PS50991">
    <property type="entry name" value="PYR_CT"/>
    <property type="match status" value="1"/>
</dbReference>
<dbReference type="NCBIfam" id="NF004283">
    <property type="entry name" value="PRK05692.1"/>
    <property type="match status" value="1"/>
</dbReference>
<comment type="similarity">
    <text evidence="1">Belongs to the HMG-CoA lyase family.</text>
</comment>
<keyword evidence="3 5" id="KW-0456">Lyase</keyword>
<dbReference type="GO" id="GO:0004419">
    <property type="term" value="F:hydroxymethylglutaryl-CoA lyase activity"/>
    <property type="evidence" value="ECO:0007669"/>
    <property type="project" value="TreeGrafter"/>
</dbReference>
<dbReference type="PANTHER" id="PTHR42738">
    <property type="entry name" value="HYDROXYMETHYLGLUTARYL-COA LYASE"/>
    <property type="match status" value="1"/>
</dbReference>
<dbReference type="EMBL" id="PVTM01000006">
    <property type="protein sequence ID" value="PRY71756.1"/>
    <property type="molecule type" value="Genomic_DNA"/>
</dbReference>
<gene>
    <name evidence="5" type="ORF">BCL64_106135</name>
</gene>
<evidence type="ECO:0000256" key="1">
    <source>
        <dbReference type="ARBA" id="ARBA00009405"/>
    </source>
</evidence>
<feature type="domain" description="Pyruvate carboxyltransferase" evidence="4">
    <location>
        <begin position="17"/>
        <end position="290"/>
    </location>
</feature>
<name>A0A2T0VN50_9GAMM</name>
<dbReference type="GO" id="GO:0006552">
    <property type="term" value="P:L-leucine catabolic process"/>
    <property type="evidence" value="ECO:0007669"/>
    <property type="project" value="TreeGrafter"/>
</dbReference>
<dbReference type="AlphaFoldDB" id="A0A2T0VN50"/>
<dbReference type="PANTHER" id="PTHR42738:SF7">
    <property type="entry name" value="HYDROXYMETHYLGLUTARYL-COA LYASE"/>
    <property type="match status" value="1"/>
</dbReference>
<evidence type="ECO:0000313" key="5">
    <source>
        <dbReference type="EMBL" id="PRY71756.1"/>
    </source>
</evidence>
<evidence type="ECO:0000313" key="6">
    <source>
        <dbReference type="Proteomes" id="UP000239896"/>
    </source>
</evidence>
<dbReference type="Proteomes" id="UP000239896">
    <property type="component" value="Unassembled WGS sequence"/>
</dbReference>
<dbReference type="Pfam" id="PF00682">
    <property type="entry name" value="HMGL-like"/>
    <property type="match status" value="1"/>
</dbReference>
<dbReference type="InterPro" id="IPR013785">
    <property type="entry name" value="Aldolase_TIM"/>
</dbReference>
<organism evidence="5 6">
    <name type="scientific">Halomonas ventosae</name>
    <dbReference type="NCBI Taxonomy" id="229007"/>
    <lineage>
        <taxon>Bacteria</taxon>
        <taxon>Pseudomonadati</taxon>
        <taxon>Pseudomonadota</taxon>
        <taxon>Gammaproteobacteria</taxon>
        <taxon>Oceanospirillales</taxon>
        <taxon>Halomonadaceae</taxon>
        <taxon>Halomonas</taxon>
    </lineage>
</organism>
<sequence length="317" mass="33896">MNDEIAAMTLLTPPERVDIVEVAPRDGFQSIREPLPTDEKIRCIQRLIEAGVTRMEIGSFVSPRAIPQMADTGALVAAFADRAAMRFSALVPNLSGAELALAEGIRELVFVVSVSESHNQANVRRSVGQSLEELARIVELLEHEGNACLRLDLGTSFDCPYEGTIAWHQVDDVLSRARALCGDLHLEVALCDTTGRATPYQVAEHFRQLVARHQGPRLTWAFHGHDTYGMGVANALFAIHHGATTVDTACAGLGGCPFAPGATGNTATEDLVYALNGGQVYSGIDLSRLLAAADAIAALPGGQTASHLRQVPRDRVA</sequence>
<dbReference type="Gene3D" id="3.20.20.70">
    <property type="entry name" value="Aldolase class I"/>
    <property type="match status" value="1"/>
</dbReference>
<dbReference type="GO" id="GO:0046951">
    <property type="term" value="P:ketone body biosynthetic process"/>
    <property type="evidence" value="ECO:0007669"/>
    <property type="project" value="TreeGrafter"/>
</dbReference>
<dbReference type="SUPFAM" id="SSF51569">
    <property type="entry name" value="Aldolase"/>
    <property type="match status" value="1"/>
</dbReference>
<dbReference type="InterPro" id="IPR000891">
    <property type="entry name" value="PYR_CT"/>
</dbReference>
<protein>
    <submittedName>
        <fullName evidence="5">Hydroxymethylglutaryl-CoA lyase</fullName>
    </submittedName>
</protein>
<dbReference type="GO" id="GO:0046872">
    <property type="term" value="F:metal ion binding"/>
    <property type="evidence" value="ECO:0007669"/>
    <property type="project" value="UniProtKB-KW"/>
</dbReference>
<keyword evidence="2" id="KW-0479">Metal-binding</keyword>
<comment type="caution">
    <text evidence="5">The sequence shown here is derived from an EMBL/GenBank/DDBJ whole genome shotgun (WGS) entry which is preliminary data.</text>
</comment>
<evidence type="ECO:0000256" key="3">
    <source>
        <dbReference type="ARBA" id="ARBA00023239"/>
    </source>
</evidence>
<dbReference type="CDD" id="cd07938">
    <property type="entry name" value="DRE_TIM_HMGL"/>
    <property type="match status" value="1"/>
</dbReference>